<proteinExistence type="predicted"/>
<dbReference type="PANTHER" id="PTHR47219:SF6">
    <property type="entry name" value="RAB GTPASE-ACTIVATING PROTEIN 1"/>
    <property type="match status" value="1"/>
</dbReference>
<dbReference type="GO" id="GO:0005096">
    <property type="term" value="F:GTPase activator activity"/>
    <property type="evidence" value="ECO:0007669"/>
    <property type="project" value="TreeGrafter"/>
</dbReference>
<comment type="caution">
    <text evidence="2">The sequence shown here is derived from an EMBL/GenBank/DDBJ whole genome shotgun (WGS) entry which is preliminary data.</text>
</comment>
<dbReference type="SMART" id="SM00164">
    <property type="entry name" value="TBC"/>
    <property type="match status" value="1"/>
</dbReference>
<dbReference type="SUPFAM" id="SSF47923">
    <property type="entry name" value="Ypt/Rab-GAP domain of gyp1p"/>
    <property type="match status" value="2"/>
</dbReference>
<dbReference type="Gene3D" id="1.10.8.270">
    <property type="entry name" value="putative rabgap domain of human tbc1 domain family member 14 like domains"/>
    <property type="match status" value="1"/>
</dbReference>
<dbReference type="PANTHER" id="PTHR47219">
    <property type="entry name" value="RAB GTPASE-ACTIVATING PROTEIN 1-LIKE"/>
    <property type="match status" value="1"/>
</dbReference>
<sequence>GISMYRTTEIYELILEGLPDKLRCELWLIFSGAIHQKNTNPFVYKNLVNQPADEFEVTMDEIERDLHRSLPEHVAFQSEIGINALRRVLKSYAVRNPKIGYCQAMNIITSVLLLYCGEEDTFWLLTSICERLLPDYYNTKVVGAQIDAGVFEDLCENYLKDIYVKLKELSVISYVSLAWFLTLFISSMPFDSAVYLIDCFFYDGAKVMFQLALTILQENKEALLKCNDEGDSIALLAKYLEGIDNPDRKIPNASANIKDLIRNSYINFGTITDEDINRLRLKHRLRVVQNMEETLLNSIAKNVSKQCSFSDDQIKDFFYIFKQVSKIGIIDGDNRNLTINKEQFLKLNKNLCDWEALCDDEIAGRIFDFLKCCPSERTNETKISKLIMTSIANGVPDSNEAYKSEKSDKSDNIDFLHFIRYMNIIYKSDANIRLKFLYGVSMNDCEKKVQIYNGIFWVLANKIEVLGVKYNDKNKSSLVDSIESSNINKSSLPIMNQDEFIGFWEIVYNLFTGMENEGEMYHASATVSTLLLRLGEVSRKYQESESQPRSESKTNVDQEKEIENVQIESSTSLDETSKTNEKIWSITFEQLIASLLTDNLLVNYFDAKFDVEKKLTDYKSQHA</sequence>
<dbReference type="GO" id="GO:0031267">
    <property type="term" value="F:small GTPase binding"/>
    <property type="evidence" value="ECO:0007669"/>
    <property type="project" value="TreeGrafter"/>
</dbReference>
<reference evidence="2" key="1">
    <citation type="submission" date="2021-02" db="EMBL/GenBank/DDBJ databases">
        <authorList>
            <person name="Nowell W R."/>
        </authorList>
    </citation>
    <scope>NUCLEOTIDE SEQUENCE</scope>
    <source>
        <strain evidence="2">Ploen Becks lab</strain>
    </source>
</reference>
<protein>
    <recommendedName>
        <fullName evidence="1">Rab-GAP TBC domain-containing protein</fullName>
    </recommendedName>
</protein>
<evidence type="ECO:0000259" key="1">
    <source>
        <dbReference type="PROSITE" id="PS50086"/>
    </source>
</evidence>
<accession>A0A813MHW9</accession>
<feature type="non-terminal residue" evidence="2">
    <location>
        <position position="1"/>
    </location>
</feature>
<dbReference type="AlphaFoldDB" id="A0A813MHW9"/>
<name>A0A813MHW9_9BILA</name>
<dbReference type="InterPro" id="IPR050302">
    <property type="entry name" value="Rab_GAP_TBC_domain"/>
</dbReference>
<dbReference type="Gene3D" id="1.10.472.80">
    <property type="entry name" value="Ypt/Rab-GAP domain of gyp1p, domain 3"/>
    <property type="match status" value="1"/>
</dbReference>
<organism evidence="2 3">
    <name type="scientific">Brachionus calyciflorus</name>
    <dbReference type="NCBI Taxonomy" id="104777"/>
    <lineage>
        <taxon>Eukaryota</taxon>
        <taxon>Metazoa</taxon>
        <taxon>Spiralia</taxon>
        <taxon>Gnathifera</taxon>
        <taxon>Rotifera</taxon>
        <taxon>Eurotatoria</taxon>
        <taxon>Monogononta</taxon>
        <taxon>Pseudotrocha</taxon>
        <taxon>Ploima</taxon>
        <taxon>Brachionidae</taxon>
        <taxon>Brachionus</taxon>
    </lineage>
</organism>
<gene>
    <name evidence="2" type="ORF">OXX778_LOCUS2131</name>
</gene>
<dbReference type="EMBL" id="CAJNOC010000158">
    <property type="protein sequence ID" value="CAF0720682.1"/>
    <property type="molecule type" value="Genomic_DNA"/>
</dbReference>
<dbReference type="Pfam" id="PF00566">
    <property type="entry name" value="RabGAP-TBC"/>
    <property type="match status" value="1"/>
</dbReference>
<dbReference type="FunFam" id="1.10.8.270:FF:000002">
    <property type="entry name" value="TBC1 domain family member 9B"/>
    <property type="match status" value="1"/>
</dbReference>
<keyword evidence="3" id="KW-1185">Reference proteome</keyword>
<dbReference type="InterPro" id="IPR035969">
    <property type="entry name" value="Rab-GAP_TBC_sf"/>
</dbReference>
<dbReference type="OrthoDB" id="17687at2759"/>
<dbReference type="InterPro" id="IPR000195">
    <property type="entry name" value="Rab-GAP-TBC_dom"/>
</dbReference>
<feature type="domain" description="Rab-GAP TBC" evidence="1">
    <location>
        <begin position="17"/>
        <end position="204"/>
    </location>
</feature>
<dbReference type="PROSITE" id="PS50086">
    <property type="entry name" value="TBC_RABGAP"/>
    <property type="match status" value="1"/>
</dbReference>
<evidence type="ECO:0000313" key="3">
    <source>
        <dbReference type="Proteomes" id="UP000663879"/>
    </source>
</evidence>
<evidence type="ECO:0000313" key="2">
    <source>
        <dbReference type="EMBL" id="CAF0720682.1"/>
    </source>
</evidence>
<dbReference type="Proteomes" id="UP000663879">
    <property type="component" value="Unassembled WGS sequence"/>
</dbReference>